<reference evidence="1 2" key="1">
    <citation type="submission" date="2016-06" db="EMBL/GenBank/DDBJ databases">
        <authorList>
            <person name="Kjaerup R.B."/>
            <person name="Dalgaard T.S."/>
            <person name="Juul-Madsen H.R."/>
        </authorList>
    </citation>
    <scope>NUCLEOTIDE SEQUENCE [LARGE SCALE GENOMIC DNA]</scope>
    <source>
        <strain evidence="1 2">DSM 43913</strain>
    </source>
</reference>
<dbReference type="NCBIfam" id="TIGR04268">
    <property type="entry name" value="FxSxx-COOH"/>
    <property type="match status" value="1"/>
</dbReference>
<evidence type="ECO:0000313" key="1">
    <source>
        <dbReference type="EMBL" id="SCG15953.1"/>
    </source>
</evidence>
<gene>
    <name evidence="1" type="ORF">GA0070610_2205</name>
</gene>
<protein>
    <submittedName>
        <fullName evidence="1">FXSXX-COOH protein</fullName>
    </submittedName>
</protein>
<keyword evidence="2" id="KW-1185">Reference proteome</keyword>
<dbReference type="AlphaFoldDB" id="A0A1C5G7Q8"/>
<evidence type="ECO:0000313" key="2">
    <source>
        <dbReference type="Proteomes" id="UP000198251"/>
    </source>
</evidence>
<accession>A0A1C5G7Q8</accession>
<name>A0A1C5G7Q8_MICEH</name>
<dbReference type="Proteomes" id="UP000198251">
    <property type="component" value="Chromosome I"/>
</dbReference>
<organism evidence="1 2">
    <name type="scientific">Micromonospora echinofusca</name>
    <dbReference type="NCBI Taxonomy" id="47858"/>
    <lineage>
        <taxon>Bacteria</taxon>
        <taxon>Bacillati</taxon>
        <taxon>Actinomycetota</taxon>
        <taxon>Actinomycetes</taxon>
        <taxon>Micromonosporales</taxon>
        <taxon>Micromonosporaceae</taxon>
        <taxon>Micromonospora</taxon>
    </lineage>
</organism>
<proteinExistence type="predicted"/>
<sequence length="70" mass="6972">MVAGRSTVAETELPPPSVDTGAALVRLGDIPLADLLAGAGDGVLAHVLGTLVAGDEPGRQLDVSAFESSF</sequence>
<dbReference type="EMBL" id="LT607733">
    <property type="protein sequence ID" value="SCG15953.1"/>
    <property type="molecule type" value="Genomic_DNA"/>
</dbReference>
<dbReference type="InterPro" id="IPR026334">
    <property type="entry name" value="FxSxx-COOH"/>
</dbReference>